<comment type="caution">
    <text evidence="3">The sequence shown here is derived from an EMBL/GenBank/DDBJ whole genome shotgun (WGS) entry which is preliminary data.</text>
</comment>
<dbReference type="Proteomes" id="UP000585272">
    <property type="component" value="Unassembled WGS sequence"/>
</dbReference>
<gene>
    <name evidence="3" type="ORF">BDZ31_002155</name>
</gene>
<name>A0A840ICG2_9ACTN</name>
<sequence>MIVRIATEGQYKLADEIADRLNELDNAAVAAAEAEDEARFTELFGQIIALIRSEGTPLDADELHGSDVIVPPPDTSYEDARHEFTGEGLIPG</sequence>
<reference evidence="3 4" key="1">
    <citation type="submission" date="2020-08" db="EMBL/GenBank/DDBJ databases">
        <title>Genomic Encyclopedia of Archaeal and Bacterial Type Strains, Phase II (KMG-II): from individual species to whole genera.</title>
        <authorList>
            <person name="Goeker M."/>
        </authorList>
    </citation>
    <scope>NUCLEOTIDE SEQUENCE [LARGE SCALE GENOMIC DNA]</scope>
    <source>
        <strain evidence="3 4">DSM 23288</strain>
    </source>
</reference>
<evidence type="ECO:0000313" key="4">
    <source>
        <dbReference type="Proteomes" id="UP000585272"/>
    </source>
</evidence>
<dbReference type="RefSeq" id="WP_183341838.1">
    <property type="nucleotide sequence ID" value="NZ_JACHNU010000002.1"/>
</dbReference>
<dbReference type="InterPro" id="IPR054437">
    <property type="entry name" value="PspA-assoc_dom"/>
</dbReference>
<proteinExistence type="predicted"/>
<organism evidence="3 4">
    <name type="scientific">Conexibacter arvalis</name>
    <dbReference type="NCBI Taxonomy" id="912552"/>
    <lineage>
        <taxon>Bacteria</taxon>
        <taxon>Bacillati</taxon>
        <taxon>Actinomycetota</taxon>
        <taxon>Thermoleophilia</taxon>
        <taxon>Solirubrobacterales</taxon>
        <taxon>Conexibacteraceae</taxon>
        <taxon>Conexibacter</taxon>
    </lineage>
</organism>
<feature type="region of interest" description="Disordered" evidence="1">
    <location>
        <begin position="70"/>
        <end position="92"/>
    </location>
</feature>
<dbReference type="EMBL" id="JACHNU010000002">
    <property type="protein sequence ID" value="MBB4662569.1"/>
    <property type="molecule type" value="Genomic_DNA"/>
</dbReference>
<dbReference type="Pfam" id="PF22743">
    <property type="entry name" value="PspAA"/>
    <property type="match status" value="1"/>
</dbReference>
<feature type="domain" description="PspA-associated" evidence="2">
    <location>
        <begin position="1"/>
        <end position="92"/>
    </location>
</feature>
<evidence type="ECO:0000259" key="2">
    <source>
        <dbReference type="Pfam" id="PF22743"/>
    </source>
</evidence>
<protein>
    <recommendedName>
        <fullName evidence="2">PspA-associated domain-containing protein</fullName>
    </recommendedName>
</protein>
<evidence type="ECO:0000256" key="1">
    <source>
        <dbReference type="SAM" id="MobiDB-lite"/>
    </source>
</evidence>
<evidence type="ECO:0000313" key="3">
    <source>
        <dbReference type="EMBL" id="MBB4662569.1"/>
    </source>
</evidence>
<accession>A0A840ICG2</accession>
<keyword evidence="4" id="KW-1185">Reference proteome</keyword>
<dbReference type="AlphaFoldDB" id="A0A840ICG2"/>